<organism evidence="3 4">
    <name type="scientific">Cupriavidus metallidurans (strain ATCC 43123 / DSM 2839 / NBRC 102507 / CH34)</name>
    <name type="common">Ralstonia metallidurans</name>
    <dbReference type="NCBI Taxonomy" id="266264"/>
    <lineage>
        <taxon>Bacteria</taxon>
        <taxon>Pseudomonadati</taxon>
        <taxon>Pseudomonadota</taxon>
        <taxon>Betaproteobacteria</taxon>
        <taxon>Burkholderiales</taxon>
        <taxon>Burkholderiaceae</taxon>
        <taxon>Cupriavidus</taxon>
    </lineage>
</organism>
<dbReference type="RefSeq" id="WP_011519059.1">
    <property type="nucleotide sequence ID" value="NC_007974.2"/>
</dbReference>
<dbReference type="Proteomes" id="UP000002429">
    <property type="component" value="Plasmid megaplasmid"/>
</dbReference>
<evidence type="ECO:0000313" key="4">
    <source>
        <dbReference type="Proteomes" id="UP000002429"/>
    </source>
</evidence>
<protein>
    <recommendedName>
        <fullName evidence="5">DUF4124 domain-containing protein</fullName>
    </recommendedName>
</protein>
<gene>
    <name evidence="3" type="ordered locus">Rmet_6676</name>
</gene>
<evidence type="ECO:0000256" key="1">
    <source>
        <dbReference type="SAM" id="MobiDB-lite"/>
    </source>
</evidence>
<dbReference type="AlphaFoldDB" id="D3DY94"/>
<feature type="region of interest" description="Disordered" evidence="1">
    <location>
        <begin position="70"/>
        <end position="111"/>
    </location>
</feature>
<keyword evidence="3" id="KW-0614">Plasmid</keyword>
<feature type="compositionally biased region" description="Basic and acidic residues" evidence="1">
    <location>
        <begin position="94"/>
        <end position="105"/>
    </location>
</feature>
<evidence type="ECO:0000313" key="3">
    <source>
        <dbReference type="EMBL" id="ADC45264.1"/>
    </source>
</evidence>
<evidence type="ECO:0008006" key="5">
    <source>
        <dbReference type="Google" id="ProtNLM"/>
    </source>
</evidence>
<proteinExistence type="predicted"/>
<sequence length="111" mass="11445">MINHCRPAVRVFGIALLIAGAGHAYAQLASDMASPALPDWSHVCQGAGVAAKPAGCHASDAPAGSKYNLLYANDTSEGDEGEAPYLPANQPPRHAHEDASRDAPRDNASGN</sequence>
<feature type="signal peptide" evidence="2">
    <location>
        <begin position="1"/>
        <end position="26"/>
    </location>
</feature>
<dbReference type="KEGG" id="rme:Rmet_6676"/>
<dbReference type="EMBL" id="CP000353">
    <property type="protein sequence ID" value="ADC45264.1"/>
    <property type="molecule type" value="Genomic_DNA"/>
</dbReference>
<name>D3DY94_CUPMC</name>
<evidence type="ECO:0000256" key="2">
    <source>
        <dbReference type="SAM" id="SignalP"/>
    </source>
</evidence>
<feature type="chain" id="PRO_5003042618" description="DUF4124 domain-containing protein" evidence="2">
    <location>
        <begin position="27"/>
        <end position="111"/>
    </location>
</feature>
<dbReference type="HOGENOM" id="CLU_2156270_0_0_4"/>
<reference evidence="4" key="1">
    <citation type="journal article" date="2010" name="PLoS ONE">
        <title>The complete genome sequence of Cupriavidus metallidurans strain CH34, a master survivalist in harsh and anthropogenic environments.</title>
        <authorList>
            <person name="Janssen P.J."/>
            <person name="Van Houdt R."/>
            <person name="Moors H."/>
            <person name="Monsieurs P."/>
            <person name="Morin N."/>
            <person name="Michaux A."/>
            <person name="Benotmane M.A."/>
            <person name="Leys N."/>
            <person name="Vallaeys T."/>
            <person name="Lapidus A."/>
            <person name="Monchy S."/>
            <person name="Medigue C."/>
            <person name="Taghavi S."/>
            <person name="McCorkle S."/>
            <person name="Dunn J."/>
            <person name="van der Lelie D."/>
            <person name="Mergeay M."/>
        </authorList>
    </citation>
    <scope>NUCLEOTIDE SEQUENCE [LARGE SCALE GENOMIC DNA]</scope>
    <source>
        <strain evidence="4">ATCC 43123 / DSM 2839 / NBRC 102507 / CH34</strain>
    </source>
</reference>
<keyword evidence="2" id="KW-0732">Signal</keyword>
<keyword evidence="4" id="KW-1185">Reference proteome</keyword>
<geneLocation type="plasmid" evidence="3 4">
    <name>megaplasmid</name>
</geneLocation>
<accession>D3DY94</accession>